<dbReference type="SUPFAM" id="SSF52317">
    <property type="entry name" value="Class I glutamine amidotransferase-like"/>
    <property type="match status" value="1"/>
</dbReference>
<comment type="miscellaneous">
    <text evidence="8">The a and c carboxylates of cobyrinate are activated for nucleophilic attack via formation of a phosphorylated intermediate by ATP. CbiA catalyzes first the amidation of the c-carboxylate, and then that of the a-carboxylate.</text>
</comment>
<feature type="domain" description="CobB/CobQ-like glutamine amidotransferase" evidence="10">
    <location>
        <begin position="250"/>
        <end position="443"/>
    </location>
</feature>
<dbReference type="CDD" id="cd05388">
    <property type="entry name" value="CobB_N"/>
    <property type="match status" value="1"/>
</dbReference>
<dbReference type="Proteomes" id="UP000503840">
    <property type="component" value="Unassembled WGS sequence"/>
</dbReference>
<keyword evidence="7 8" id="KW-0315">Glutamine amidotransferase</keyword>
<reference evidence="11 12" key="1">
    <citation type="submission" date="2020-05" db="EMBL/GenBank/DDBJ databases">
        <title>Draft genome sequence of Desulfovibrio sp. strain HN2T.</title>
        <authorList>
            <person name="Ueno A."/>
            <person name="Tamazawa S."/>
            <person name="Tamamura S."/>
            <person name="Murakami T."/>
            <person name="Kiyama T."/>
            <person name="Inomata H."/>
            <person name="Amano Y."/>
            <person name="Miyakawa K."/>
            <person name="Tamaki H."/>
            <person name="Naganuma T."/>
            <person name="Kaneko K."/>
        </authorList>
    </citation>
    <scope>NUCLEOTIDE SEQUENCE [LARGE SCALE GENOMIC DNA]</scope>
    <source>
        <strain evidence="11 12">HN2</strain>
    </source>
</reference>
<comment type="similarity">
    <text evidence="8">Belongs to the CobB/CbiA family.</text>
</comment>
<dbReference type="UniPathway" id="UPA00148">
    <property type="reaction ID" value="UER00231"/>
</dbReference>
<comment type="cofactor">
    <cofactor evidence="1 8">
        <name>Mg(2+)</name>
        <dbReference type="ChEBI" id="CHEBI:18420"/>
    </cofactor>
</comment>
<evidence type="ECO:0000256" key="6">
    <source>
        <dbReference type="ARBA" id="ARBA00022842"/>
    </source>
</evidence>
<dbReference type="Pfam" id="PF01656">
    <property type="entry name" value="CbiA"/>
    <property type="match status" value="1"/>
</dbReference>
<evidence type="ECO:0000313" key="11">
    <source>
        <dbReference type="EMBL" id="GFM35249.1"/>
    </source>
</evidence>
<dbReference type="SUPFAM" id="SSF52540">
    <property type="entry name" value="P-loop containing nucleoside triphosphate hydrolases"/>
    <property type="match status" value="1"/>
</dbReference>
<feature type="domain" description="CobQ/CobB/MinD/ParA nucleotide binding" evidence="9">
    <location>
        <begin position="6"/>
        <end position="195"/>
    </location>
</feature>
<dbReference type="AlphaFoldDB" id="A0A7J0BNL7"/>
<dbReference type="Gene3D" id="3.40.50.300">
    <property type="entry name" value="P-loop containing nucleotide triphosphate hydrolases"/>
    <property type="match status" value="2"/>
</dbReference>
<evidence type="ECO:0000256" key="5">
    <source>
        <dbReference type="ARBA" id="ARBA00022840"/>
    </source>
</evidence>
<evidence type="ECO:0000256" key="3">
    <source>
        <dbReference type="ARBA" id="ARBA00022598"/>
    </source>
</evidence>
<evidence type="ECO:0000256" key="7">
    <source>
        <dbReference type="ARBA" id="ARBA00022962"/>
    </source>
</evidence>
<comment type="catalytic activity">
    <reaction evidence="8">
        <text>cob(II)yrinate + 2 L-glutamine + 2 ATP + 2 H2O = cob(II)yrinate a,c diamide + 2 L-glutamate + 2 ADP + 2 phosphate + 2 H(+)</text>
        <dbReference type="Rhea" id="RHEA:26289"/>
        <dbReference type="ChEBI" id="CHEBI:15377"/>
        <dbReference type="ChEBI" id="CHEBI:15378"/>
        <dbReference type="ChEBI" id="CHEBI:29985"/>
        <dbReference type="ChEBI" id="CHEBI:30616"/>
        <dbReference type="ChEBI" id="CHEBI:43474"/>
        <dbReference type="ChEBI" id="CHEBI:58359"/>
        <dbReference type="ChEBI" id="CHEBI:58537"/>
        <dbReference type="ChEBI" id="CHEBI:58894"/>
        <dbReference type="ChEBI" id="CHEBI:456216"/>
        <dbReference type="EC" id="6.3.5.11"/>
    </reaction>
</comment>
<dbReference type="CDD" id="cd03130">
    <property type="entry name" value="GATase1_CobB"/>
    <property type="match status" value="1"/>
</dbReference>
<protein>
    <recommendedName>
        <fullName evidence="8">Cobyrinate a,c-diamide synthase</fullName>
        <ecNumber evidence="8">6.3.5.11</ecNumber>
    </recommendedName>
    <alternativeName>
        <fullName evidence="8">Cobyrinic acid a,c-diamide synthetase</fullName>
    </alternativeName>
</protein>
<name>A0A7J0BNL7_9BACT</name>
<evidence type="ECO:0000259" key="9">
    <source>
        <dbReference type="Pfam" id="PF01656"/>
    </source>
</evidence>
<proteinExistence type="inferred from homology"/>
<keyword evidence="3 8" id="KW-0436">Ligase</keyword>
<dbReference type="EC" id="6.3.5.11" evidence="8"/>
<evidence type="ECO:0000259" key="10">
    <source>
        <dbReference type="Pfam" id="PF07685"/>
    </source>
</evidence>
<comment type="domain">
    <text evidence="8">Comprises of two domains. The C-terminal domain contains the binding site for glutamine and catalyzes the hydrolysis of this substrate to glutamate and ammonia. The N-terminal domain is anticipated to bind ATP and cobyrinate and catalyzes the ultimate synthesis of the diamide product. The ammonia produced via the glutaminase domain is probably translocated to the adjacent domain via a molecular tunnel, where it reacts with an activated intermediate.</text>
</comment>
<dbReference type="Pfam" id="PF07685">
    <property type="entry name" value="GATase_3"/>
    <property type="match status" value="1"/>
</dbReference>
<dbReference type="PROSITE" id="PS51274">
    <property type="entry name" value="GATASE_COBBQ"/>
    <property type="match status" value="1"/>
</dbReference>
<dbReference type="InterPro" id="IPR011698">
    <property type="entry name" value="GATase_3"/>
</dbReference>
<comment type="caution">
    <text evidence="11">The sequence shown here is derived from an EMBL/GenBank/DDBJ whole genome shotgun (WGS) entry which is preliminary data.</text>
</comment>
<evidence type="ECO:0000256" key="1">
    <source>
        <dbReference type="ARBA" id="ARBA00001946"/>
    </source>
</evidence>
<keyword evidence="6 8" id="KW-0460">Magnesium</keyword>
<dbReference type="GO" id="GO:0005524">
    <property type="term" value="F:ATP binding"/>
    <property type="evidence" value="ECO:0007669"/>
    <property type="project" value="UniProtKB-UniRule"/>
</dbReference>
<evidence type="ECO:0000256" key="4">
    <source>
        <dbReference type="ARBA" id="ARBA00022741"/>
    </source>
</evidence>
<dbReference type="GO" id="GO:0042242">
    <property type="term" value="F:cobyrinic acid a,c-diamide synthase activity"/>
    <property type="evidence" value="ECO:0007669"/>
    <property type="project" value="UniProtKB-UniRule"/>
</dbReference>
<keyword evidence="5 8" id="KW-0067">ATP-binding</keyword>
<keyword evidence="12" id="KW-1185">Reference proteome</keyword>
<dbReference type="EMBL" id="BLVO01000016">
    <property type="protein sequence ID" value="GFM35249.1"/>
    <property type="molecule type" value="Genomic_DNA"/>
</dbReference>
<dbReference type="PANTHER" id="PTHR43873:SF1">
    <property type="entry name" value="COBYRINATE A,C-DIAMIDE SYNTHASE"/>
    <property type="match status" value="1"/>
</dbReference>
<dbReference type="RefSeq" id="WP_174406865.1">
    <property type="nucleotide sequence ID" value="NZ_BLVO01000016.1"/>
</dbReference>
<dbReference type="Gene3D" id="3.40.50.880">
    <property type="match status" value="1"/>
</dbReference>
<dbReference type="InterPro" id="IPR002586">
    <property type="entry name" value="CobQ/CobB/MinD/ParA_Nub-bd_dom"/>
</dbReference>
<accession>A0A7J0BNL7</accession>
<sequence length="458" mass="49690">MTRMLVVGGTHSGCGKTLVSLALMAALVRRGLKVQAFKVGPDFIDPGHHAIVTGRTGHNLDGWMTDAGTVQDIFTRHTIQAQDVPDVAIIEGVMGLFDGASGSSESGSTAEIAKWLNAPVLLVADARSMARSAAALIQGYTSFDPGLTFAGVLFNRVGSDNHVSLLAEAMKTYCPDVHLAGCLQRDDTLAVPSRHLGLMTADEHPLSAEHRDAMADWIESAVDIPAFLSLLPELYPGLPRVTPKVPVRARIGVARDAAFCFYYADNLRLLEEAGAELCFFSPLEDEDLPEGVSGLYFGGGYPEVHAEALADNESMRRAVFRFSESGKPVYAECGGFMYLMQGLRTGAGTLLPMCGCFAMECRMDVRFRALGYREITTMAPSILGAPWTVARGHEFHYSHISEEDPEALAIYKLRDRRDWRPQSEGFVRRNTLGSYVHLHFASNPALATAFVDACAGAR</sequence>
<comment type="function">
    <text evidence="8">Catalyzes the ATP-dependent amidation of the two carboxylate groups at positions a and c of cobyrinate, using either L-glutamine or ammonia as the nitrogen source.</text>
</comment>
<dbReference type="InterPro" id="IPR027417">
    <property type="entry name" value="P-loop_NTPase"/>
</dbReference>
<dbReference type="InterPro" id="IPR029062">
    <property type="entry name" value="Class_I_gatase-like"/>
</dbReference>
<keyword evidence="4 8" id="KW-0547">Nucleotide-binding</keyword>
<dbReference type="NCBIfam" id="NF002204">
    <property type="entry name" value="PRK01077.1"/>
    <property type="match status" value="1"/>
</dbReference>
<dbReference type="InterPro" id="IPR004484">
    <property type="entry name" value="CbiA/CobB_synth"/>
</dbReference>
<evidence type="ECO:0000256" key="8">
    <source>
        <dbReference type="HAMAP-Rule" id="MF_00027"/>
    </source>
</evidence>
<comment type="pathway">
    <text evidence="8">Cofactor biosynthesis; adenosylcobalamin biosynthesis; cob(II)yrinate a,c-diamide from sirohydrochlorin (anaerobic route): step 10/10.</text>
</comment>
<dbReference type="PANTHER" id="PTHR43873">
    <property type="entry name" value="COBYRINATE A,C-DIAMIDE SYNTHASE"/>
    <property type="match status" value="1"/>
</dbReference>
<dbReference type="GO" id="GO:0009236">
    <property type="term" value="P:cobalamin biosynthetic process"/>
    <property type="evidence" value="ECO:0007669"/>
    <property type="project" value="UniProtKB-UniRule"/>
</dbReference>
<feature type="active site" description="Nucleophile" evidence="8">
    <location>
        <position position="333"/>
    </location>
</feature>
<evidence type="ECO:0000256" key="2">
    <source>
        <dbReference type="ARBA" id="ARBA00022573"/>
    </source>
</evidence>
<feature type="site" description="Increases nucleophilicity of active site Cys" evidence="8">
    <location>
        <position position="437"/>
    </location>
</feature>
<dbReference type="HAMAP" id="MF_00027">
    <property type="entry name" value="CobB_CbiA"/>
    <property type="match status" value="1"/>
</dbReference>
<dbReference type="NCBIfam" id="TIGR00379">
    <property type="entry name" value="cobB"/>
    <property type="match status" value="1"/>
</dbReference>
<organism evidence="11 12">
    <name type="scientific">Desulfovibrio subterraneus</name>
    <dbReference type="NCBI Taxonomy" id="2718620"/>
    <lineage>
        <taxon>Bacteria</taxon>
        <taxon>Pseudomonadati</taxon>
        <taxon>Thermodesulfobacteriota</taxon>
        <taxon>Desulfovibrionia</taxon>
        <taxon>Desulfovibrionales</taxon>
        <taxon>Desulfovibrionaceae</taxon>
        <taxon>Desulfovibrio</taxon>
    </lineage>
</organism>
<keyword evidence="2 8" id="KW-0169">Cobalamin biosynthesis</keyword>
<evidence type="ECO:0000313" key="12">
    <source>
        <dbReference type="Proteomes" id="UP000503840"/>
    </source>
</evidence>
<gene>
    <name evidence="8 11" type="primary">cbiA</name>
    <name evidence="11" type="ORF">DSM101010T_36140</name>
</gene>